<gene>
    <name evidence="2" type="ORF">PY07573</name>
</gene>
<protein>
    <submittedName>
        <fullName evidence="2">Uncharacterized protein</fullName>
    </submittedName>
</protein>
<dbReference type="Proteomes" id="UP000008553">
    <property type="component" value="Unassembled WGS sequence"/>
</dbReference>
<keyword evidence="3" id="KW-1185">Reference proteome</keyword>
<feature type="region of interest" description="Disordered" evidence="1">
    <location>
        <begin position="1"/>
        <end position="22"/>
    </location>
</feature>
<name>Q7R7L2_PLAYO</name>
<dbReference type="AlphaFoldDB" id="Q7R7L2"/>
<accession>Q7R7L2</accession>
<sequence length="22" mass="2711">MENEKHPLDDLKNDEITKKREK</sequence>
<evidence type="ECO:0000256" key="1">
    <source>
        <dbReference type="SAM" id="MobiDB-lite"/>
    </source>
</evidence>
<dbReference type="EMBL" id="AABL01002807">
    <property type="protein sequence ID" value="EAA20065.1"/>
    <property type="molecule type" value="Genomic_DNA"/>
</dbReference>
<dbReference type="PaxDb" id="73239-Q7R7L2"/>
<organism evidence="2 3">
    <name type="scientific">Plasmodium yoelii yoelii</name>
    <dbReference type="NCBI Taxonomy" id="73239"/>
    <lineage>
        <taxon>Eukaryota</taxon>
        <taxon>Sar</taxon>
        <taxon>Alveolata</taxon>
        <taxon>Apicomplexa</taxon>
        <taxon>Aconoidasida</taxon>
        <taxon>Haemosporida</taxon>
        <taxon>Plasmodiidae</taxon>
        <taxon>Plasmodium</taxon>
        <taxon>Plasmodium (Vinckeia)</taxon>
    </lineage>
</organism>
<proteinExistence type="predicted"/>
<comment type="caution">
    <text evidence="2">The sequence shown here is derived from an EMBL/GenBank/DDBJ whole genome shotgun (WGS) entry which is preliminary data.</text>
</comment>
<reference evidence="2 3" key="1">
    <citation type="journal article" date="2002" name="Nature">
        <title>Genome sequence and comparative analysis of the model rodent malaria parasite Plasmodium yoelii yoelii.</title>
        <authorList>
            <person name="Carlton J.M."/>
            <person name="Angiuoli S.V."/>
            <person name="Suh B.B."/>
            <person name="Kooij T.W."/>
            <person name="Pertea M."/>
            <person name="Silva J.C."/>
            <person name="Ermolaeva M.D."/>
            <person name="Allen J.E."/>
            <person name="Selengut J.D."/>
            <person name="Koo H.L."/>
            <person name="Peterson J.D."/>
            <person name="Pop M."/>
            <person name="Kosack D.S."/>
            <person name="Shumway M.F."/>
            <person name="Bidwell S.L."/>
            <person name="Shallom S.J."/>
            <person name="van Aken S.E."/>
            <person name="Riedmuller S.B."/>
            <person name="Feldblyum T.V."/>
            <person name="Cho J.K."/>
            <person name="Quackenbush J."/>
            <person name="Sedegah M."/>
            <person name="Shoaibi A."/>
            <person name="Cummings L.M."/>
            <person name="Florens L."/>
            <person name="Yates J.R."/>
            <person name="Raine J.D."/>
            <person name="Sinden R.E."/>
            <person name="Harris M.A."/>
            <person name="Cunningham D.A."/>
            <person name="Preiser P.R."/>
            <person name="Bergman L.W."/>
            <person name="Vaidya A.B."/>
            <person name="van Lin L.H."/>
            <person name="Janse C.J."/>
            <person name="Waters A.P."/>
            <person name="Smith H.O."/>
            <person name="White O.R."/>
            <person name="Salzberg S.L."/>
            <person name="Venter J.C."/>
            <person name="Fraser C.M."/>
            <person name="Hoffman S.L."/>
            <person name="Gardner M.J."/>
            <person name="Carucci D.J."/>
        </authorList>
    </citation>
    <scope>NUCLEOTIDE SEQUENCE [LARGE SCALE GENOMIC DNA]</scope>
    <source>
        <strain evidence="2 3">17XNL</strain>
    </source>
</reference>
<evidence type="ECO:0000313" key="2">
    <source>
        <dbReference type="EMBL" id="EAA20065.1"/>
    </source>
</evidence>
<evidence type="ECO:0000313" key="3">
    <source>
        <dbReference type="Proteomes" id="UP000008553"/>
    </source>
</evidence>
<dbReference type="InParanoid" id="Q7R7L2"/>